<dbReference type="GO" id="GO:0012505">
    <property type="term" value="C:endomembrane system"/>
    <property type="evidence" value="ECO:0007669"/>
    <property type="project" value="UniProtKB-SubCell"/>
</dbReference>
<dbReference type="GO" id="GO:0005737">
    <property type="term" value="C:cytoplasm"/>
    <property type="evidence" value="ECO:0007669"/>
    <property type="project" value="UniProtKB-ARBA"/>
</dbReference>
<keyword evidence="13" id="KW-1185">Reference proteome</keyword>
<feature type="domain" description="V-SNARE coiled-coil homology" evidence="11">
    <location>
        <begin position="153"/>
        <end position="213"/>
    </location>
</feature>
<dbReference type="PROSITE" id="PS50859">
    <property type="entry name" value="LONGIN"/>
    <property type="match status" value="1"/>
</dbReference>
<feature type="domain" description="Longin" evidence="10">
    <location>
        <begin position="24"/>
        <end position="155"/>
    </location>
</feature>
<evidence type="ECO:0008006" key="14">
    <source>
        <dbReference type="Google" id="ProtNLM"/>
    </source>
</evidence>
<dbReference type="PANTHER" id="PTHR21136:SF168">
    <property type="entry name" value="VESICLE-ASSOCIATED MEMBRANE PROTEIN 9"/>
    <property type="match status" value="1"/>
</dbReference>
<dbReference type="InterPro" id="IPR010908">
    <property type="entry name" value="Longin_dom"/>
</dbReference>
<dbReference type="Gene3D" id="1.20.5.110">
    <property type="match status" value="1"/>
</dbReference>
<dbReference type="SUPFAM" id="SSF58038">
    <property type="entry name" value="SNARE fusion complex"/>
    <property type="match status" value="1"/>
</dbReference>
<dbReference type="InterPro" id="IPR011012">
    <property type="entry name" value="Longin-like_dom_sf"/>
</dbReference>
<dbReference type="Pfam" id="PF00957">
    <property type="entry name" value="Synaptobrevin"/>
    <property type="match status" value="1"/>
</dbReference>
<dbReference type="Pfam" id="PF13774">
    <property type="entry name" value="Longin"/>
    <property type="match status" value="1"/>
</dbReference>
<protein>
    <recommendedName>
        <fullName evidence="14">Vesicle-associated membrane protein</fullName>
    </recommendedName>
</protein>
<name>A0AB34IEE0_PRYPA</name>
<evidence type="ECO:0000256" key="6">
    <source>
        <dbReference type="ARBA" id="ARBA00023136"/>
    </source>
</evidence>
<dbReference type="EMBL" id="JBGBPQ010000031">
    <property type="protein sequence ID" value="KAL1495798.1"/>
    <property type="molecule type" value="Genomic_DNA"/>
</dbReference>
<evidence type="ECO:0000256" key="9">
    <source>
        <dbReference type="SAM" id="Phobius"/>
    </source>
</evidence>
<gene>
    <name evidence="12" type="ORF">AB1Y20_016659</name>
</gene>
<evidence type="ECO:0000256" key="7">
    <source>
        <dbReference type="ARBA" id="ARBA00046280"/>
    </source>
</evidence>
<dbReference type="SMART" id="SM01270">
    <property type="entry name" value="Longin"/>
    <property type="match status" value="1"/>
</dbReference>
<evidence type="ECO:0000256" key="3">
    <source>
        <dbReference type="ARBA" id="ARBA00022692"/>
    </source>
</evidence>
<dbReference type="PANTHER" id="PTHR21136">
    <property type="entry name" value="SNARE PROTEINS"/>
    <property type="match status" value="1"/>
</dbReference>
<evidence type="ECO:0000256" key="2">
    <source>
        <dbReference type="ARBA" id="ARBA00022448"/>
    </source>
</evidence>
<evidence type="ECO:0000256" key="4">
    <source>
        <dbReference type="ARBA" id="ARBA00022927"/>
    </source>
</evidence>
<sequence>MRSGFGSSTRARAVPFENGVKCLAVGRAFDRVIIATYVFKSDGAHAAQQLHSVITRVLASSAAVDQHPRLTVTDRQVGTLHYDTERGFVFFCVTTNDYPQRIAFKCIAAFKAEFIKQFGDIAEKSAEGGVSKPARGLMAEMCSTFADPASFERAIGINRQVLEVTEIMSGSINEMLATQDDLQVLEDKTDSLASQALNFQRSARSLKRNQWWKNCKMKLAMCTVVLFVLGVICVPLILQAMAAVNSGTTIVVDGNKPAAPNSPPPAPPTTPV</sequence>
<evidence type="ECO:0000259" key="10">
    <source>
        <dbReference type="PROSITE" id="PS50859"/>
    </source>
</evidence>
<dbReference type="AlphaFoldDB" id="A0AB34IEE0"/>
<dbReference type="CDD" id="cd14824">
    <property type="entry name" value="Longin"/>
    <property type="match status" value="1"/>
</dbReference>
<keyword evidence="4" id="KW-0653">Protein transport</keyword>
<evidence type="ECO:0000256" key="1">
    <source>
        <dbReference type="ARBA" id="ARBA00008025"/>
    </source>
</evidence>
<keyword evidence="8" id="KW-0175">Coiled coil</keyword>
<comment type="caution">
    <text evidence="12">The sequence shown here is derived from an EMBL/GenBank/DDBJ whole genome shotgun (WGS) entry which is preliminary data.</text>
</comment>
<evidence type="ECO:0000256" key="8">
    <source>
        <dbReference type="PROSITE-ProRule" id="PRU00290"/>
    </source>
</evidence>
<dbReference type="SUPFAM" id="SSF64356">
    <property type="entry name" value="SNARE-like"/>
    <property type="match status" value="1"/>
</dbReference>
<evidence type="ECO:0000313" key="13">
    <source>
        <dbReference type="Proteomes" id="UP001515480"/>
    </source>
</evidence>
<reference evidence="12 13" key="1">
    <citation type="journal article" date="2024" name="Science">
        <title>Giant polyketide synthase enzymes in the biosynthesis of giant marine polyether toxins.</title>
        <authorList>
            <person name="Fallon T.R."/>
            <person name="Shende V.V."/>
            <person name="Wierzbicki I.H."/>
            <person name="Pendleton A.L."/>
            <person name="Watervoot N.F."/>
            <person name="Auber R.P."/>
            <person name="Gonzalez D.J."/>
            <person name="Wisecaver J.H."/>
            <person name="Moore B.S."/>
        </authorList>
    </citation>
    <scope>NUCLEOTIDE SEQUENCE [LARGE SCALE GENOMIC DNA]</scope>
    <source>
        <strain evidence="12 13">12B1</strain>
    </source>
</reference>
<dbReference type="PRINTS" id="PR00219">
    <property type="entry name" value="SYNAPTOBREVN"/>
</dbReference>
<feature type="transmembrane region" description="Helical" evidence="9">
    <location>
        <begin position="217"/>
        <end position="238"/>
    </location>
</feature>
<dbReference type="InterPro" id="IPR042855">
    <property type="entry name" value="V_SNARE_CC"/>
</dbReference>
<keyword evidence="3 9" id="KW-0812">Transmembrane</keyword>
<dbReference type="GO" id="GO:0016192">
    <property type="term" value="P:vesicle-mediated transport"/>
    <property type="evidence" value="ECO:0007669"/>
    <property type="project" value="InterPro"/>
</dbReference>
<dbReference type="InterPro" id="IPR051097">
    <property type="entry name" value="Synaptobrevin-like_transport"/>
</dbReference>
<organism evidence="12 13">
    <name type="scientific">Prymnesium parvum</name>
    <name type="common">Toxic golden alga</name>
    <dbReference type="NCBI Taxonomy" id="97485"/>
    <lineage>
        <taxon>Eukaryota</taxon>
        <taxon>Haptista</taxon>
        <taxon>Haptophyta</taxon>
        <taxon>Prymnesiophyceae</taxon>
        <taxon>Prymnesiales</taxon>
        <taxon>Prymnesiaceae</taxon>
        <taxon>Prymnesium</taxon>
    </lineage>
</organism>
<evidence type="ECO:0000313" key="12">
    <source>
        <dbReference type="EMBL" id="KAL1495798.1"/>
    </source>
</evidence>
<dbReference type="Proteomes" id="UP001515480">
    <property type="component" value="Unassembled WGS sequence"/>
</dbReference>
<keyword evidence="5 9" id="KW-1133">Transmembrane helix</keyword>
<evidence type="ECO:0000259" key="11">
    <source>
        <dbReference type="PROSITE" id="PS50892"/>
    </source>
</evidence>
<comment type="similarity">
    <text evidence="1">Belongs to the synaptobrevin family.</text>
</comment>
<dbReference type="InterPro" id="IPR001388">
    <property type="entry name" value="Synaptobrevin-like"/>
</dbReference>
<accession>A0AB34IEE0</accession>
<dbReference type="GO" id="GO:0016020">
    <property type="term" value="C:membrane"/>
    <property type="evidence" value="ECO:0007669"/>
    <property type="project" value="InterPro"/>
</dbReference>
<keyword evidence="6 9" id="KW-0472">Membrane</keyword>
<dbReference type="Gene3D" id="3.30.450.50">
    <property type="entry name" value="Longin domain"/>
    <property type="match status" value="1"/>
</dbReference>
<keyword evidence="2" id="KW-0813">Transport</keyword>
<dbReference type="PROSITE" id="PS50892">
    <property type="entry name" value="V_SNARE"/>
    <property type="match status" value="1"/>
</dbReference>
<evidence type="ECO:0000256" key="5">
    <source>
        <dbReference type="ARBA" id="ARBA00022989"/>
    </source>
</evidence>
<comment type="subcellular location">
    <subcellularLocation>
        <location evidence="7">Endomembrane system</location>
        <topology evidence="7">Single-pass type IV membrane protein</topology>
    </subcellularLocation>
</comment>
<dbReference type="GO" id="GO:0015031">
    <property type="term" value="P:protein transport"/>
    <property type="evidence" value="ECO:0007669"/>
    <property type="project" value="UniProtKB-KW"/>
</dbReference>
<proteinExistence type="inferred from homology"/>